<accession>A0A2S7SVG5</accession>
<comment type="caution">
    <text evidence="1">The sequence shown here is derived from an EMBL/GenBank/DDBJ whole genome shotgun (WGS) entry which is preliminary data.</text>
</comment>
<dbReference type="EMBL" id="PPSL01000003">
    <property type="protein sequence ID" value="PQJ10893.1"/>
    <property type="molecule type" value="Genomic_DNA"/>
</dbReference>
<organism evidence="1 2">
    <name type="scientific">Flavipsychrobacter stenotrophus</name>
    <dbReference type="NCBI Taxonomy" id="2077091"/>
    <lineage>
        <taxon>Bacteria</taxon>
        <taxon>Pseudomonadati</taxon>
        <taxon>Bacteroidota</taxon>
        <taxon>Chitinophagia</taxon>
        <taxon>Chitinophagales</taxon>
        <taxon>Chitinophagaceae</taxon>
        <taxon>Flavipsychrobacter</taxon>
    </lineage>
</organism>
<dbReference type="AlphaFoldDB" id="A0A2S7SVG5"/>
<dbReference type="PANTHER" id="PTHR35866:SF1">
    <property type="entry name" value="YKGJ FAMILY CYSTEINE CLUSTER PROTEIN"/>
    <property type="match status" value="1"/>
</dbReference>
<name>A0A2S7SVG5_9BACT</name>
<gene>
    <name evidence="1" type="ORF">CJD36_013055</name>
</gene>
<evidence type="ECO:0000313" key="1">
    <source>
        <dbReference type="EMBL" id="PQJ10893.1"/>
    </source>
</evidence>
<sequence>MDLSKFKIKAARKKKALSAFLLKLDDIVPHDMPELVAKVDATVWQDTNCTACANCCKTMTPTYLQADIDRISAHLGMPSATFIDQWLKKEEGSEDWVNTTQPCQFLVNDMCSIYDVRPADCAEFPHHDKKPFDAYNETFTNNLMHCPATFTLVERLKKVVEREYEWL</sequence>
<dbReference type="Pfam" id="PF03692">
    <property type="entry name" value="CxxCxxCC"/>
    <property type="match status" value="1"/>
</dbReference>
<protein>
    <submittedName>
        <fullName evidence="1">Zinc/iron-chelating domain-containing protein</fullName>
    </submittedName>
</protein>
<proteinExistence type="predicted"/>
<reference evidence="1 2" key="1">
    <citation type="submission" date="2018-01" db="EMBL/GenBank/DDBJ databases">
        <title>A novel member of the phylum Bacteroidetes isolated from glacier ice.</title>
        <authorList>
            <person name="Liu Q."/>
            <person name="Xin Y.-H."/>
        </authorList>
    </citation>
    <scope>NUCLEOTIDE SEQUENCE [LARGE SCALE GENOMIC DNA]</scope>
    <source>
        <strain evidence="1 2">RB1R16</strain>
    </source>
</reference>
<evidence type="ECO:0000313" key="2">
    <source>
        <dbReference type="Proteomes" id="UP000239872"/>
    </source>
</evidence>
<keyword evidence="2" id="KW-1185">Reference proteome</keyword>
<dbReference type="InterPro" id="IPR005358">
    <property type="entry name" value="Puta_zinc/iron-chelating_dom"/>
</dbReference>
<dbReference type="PANTHER" id="PTHR35866">
    <property type="entry name" value="PUTATIVE-RELATED"/>
    <property type="match status" value="1"/>
</dbReference>
<dbReference type="Proteomes" id="UP000239872">
    <property type="component" value="Unassembled WGS sequence"/>
</dbReference>